<evidence type="ECO:0000256" key="1">
    <source>
        <dbReference type="RuleBase" id="RU363044"/>
    </source>
</evidence>
<gene>
    <name evidence="3" type="ORF">OCBIM_22014409mg</name>
</gene>
<sequence length="166" mass="19239">MSIVWDECTMTHKKAFDAVDRKLRDIRNCNSMMGNVTVLLSRDFRQALLVVPRGTKVDELNASIKSVLWHHVKTLQLSTNMRSRLSRDQSAKLFAEQLLKLGEERVPIDEKQFLTLNPICNSTDSVDDLVDEIFPNLLHNYNNTEWICERAILAPKNVFVHRNIYL</sequence>
<dbReference type="PANTHER" id="PTHR10492:SF57">
    <property type="entry name" value="ATP-DEPENDENT DNA HELICASE"/>
    <property type="match status" value="1"/>
</dbReference>
<evidence type="ECO:0000313" key="3">
    <source>
        <dbReference type="EMBL" id="KOF88703.1"/>
    </source>
</evidence>
<keyword evidence="1" id="KW-0378">Hydrolase</keyword>
<accession>A0A0L8HHH2</accession>
<organism evidence="3">
    <name type="scientific">Octopus bimaculoides</name>
    <name type="common">California two-spotted octopus</name>
    <dbReference type="NCBI Taxonomy" id="37653"/>
    <lineage>
        <taxon>Eukaryota</taxon>
        <taxon>Metazoa</taxon>
        <taxon>Spiralia</taxon>
        <taxon>Lophotrochozoa</taxon>
        <taxon>Mollusca</taxon>
        <taxon>Cephalopoda</taxon>
        <taxon>Coleoidea</taxon>
        <taxon>Octopodiformes</taxon>
        <taxon>Octopoda</taxon>
        <taxon>Incirrata</taxon>
        <taxon>Octopodidae</taxon>
        <taxon>Octopus</taxon>
    </lineage>
</organism>
<dbReference type="OMA" id="TEWICER"/>
<dbReference type="EMBL" id="KQ418129">
    <property type="protein sequence ID" value="KOF88703.1"/>
    <property type="molecule type" value="Genomic_DNA"/>
</dbReference>
<dbReference type="STRING" id="37653.A0A0L8HHH2"/>
<dbReference type="EC" id="5.6.2.3" evidence="1"/>
<dbReference type="Pfam" id="PF05970">
    <property type="entry name" value="PIF1"/>
    <property type="match status" value="1"/>
</dbReference>
<protein>
    <recommendedName>
        <fullName evidence="1">ATP-dependent DNA helicase</fullName>
        <ecNumber evidence="1">5.6.2.3</ecNumber>
    </recommendedName>
</protein>
<dbReference type="GO" id="GO:0006310">
    <property type="term" value="P:DNA recombination"/>
    <property type="evidence" value="ECO:0007669"/>
    <property type="project" value="UniProtKB-KW"/>
</dbReference>
<comment type="cofactor">
    <cofactor evidence="1">
        <name>Mg(2+)</name>
        <dbReference type="ChEBI" id="CHEBI:18420"/>
    </cofactor>
</comment>
<keyword evidence="1" id="KW-0234">DNA repair</keyword>
<comment type="catalytic activity">
    <reaction evidence="1">
        <text>ATP + H2O = ADP + phosphate + H(+)</text>
        <dbReference type="Rhea" id="RHEA:13065"/>
        <dbReference type="ChEBI" id="CHEBI:15377"/>
        <dbReference type="ChEBI" id="CHEBI:15378"/>
        <dbReference type="ChEBI" id="CHEBI:30616"/>
        <dbReference type="ChEBI" id="CHEBI:43474"/>
        <dbReference type="ChEBI" id="CHEBI:456216"/>
        <dbReference type="EC" id="5.6.2.3"/>
    </reaction>
</comment>
<dbReference type="GO" id="GO:0005524">
    <property type="term" value="F:ATP binding"/>
    <property type="evidence" value="ECO:0007669"/>
    <property type="project" value="UniProtKB-KW"/>
</dbReference>
<keyword evidence="1" id="KW-0547">Nucleotide-binding</keyword>
<dbReference type="PANTHER" id="PTHR10492">
    <property type="match status" value="1"/>
</dbReference>
<dbReference type="KEGG" id="obi:106870644"/>
<dbReference type="GO" id="GO:0006281">
    <property type="term" value="P:DNA repair"/>
    <property type="evidence" value="ECO:0007669"/>
    <property type="project" value="UniProtKB-KW"/>
</dbReference>
<dbReference type="GO" id="GO:0000723">
    <property type="term" value="P:telomere maintenance"/>
    <property type="evidence" value="ECO:0007669"/>
    <property type="project" value="InterPro"/>
</dbReference>
<dbReference type="InterPro" id="IPR010285">
    <property type="entry name" value="DNA_helicase_pif1-like_DEAD"/>
</dbReference>
<reference evidence="3" key="1">
    <citation type="submission" date="2015-07" db="EMBL/GenBank/DDBJ databases">
        <title>MeaNS - Measles Nucleotide Surveillance Program.</title>
        <authorList>
            <person name="Tran T."/>
            <person name="Druce J."/>
        </authorList>
    </citation>
    <scope>NUCLEOTIDE SEQUENCE</scope>
    <source>
        <strain evidence="3">UCB-OBI-ISO-001</strain>
        <tissue evidence="3">Gonad</tissue>
    </source>
</reference>
<keyword evidence="1" id="KW-0067">ATP-binding</keyword>
<proteinExistence type="inferred from homology"/>
<feature type="domain" description="DNA helicase Pif1-like DEAD-box helicase" evidence="2">
    <location>
        <begin position="2"/>
        <end position="107"/>
    </location>
</feature>
<dbReference type="GO" id="GO:0043139">
    <property type="term" value="F:5'-3' DNA helicase activity"/>
    <property type="evidence" value="ECO:0007669"/>
    <property type="project" value="UniProtKB-EC"/>
</dbReference>
<keyword evidence="1" id="KW-0347">Helicase</keyword>
<evidence type="ECO:0000259" key="2">
    <source>
        <dbReference type="Pfam" id="PF05970"/>
    </source>
</evidence>
<keyword evidence="1" id="KW-0227">DNA damage</keyword>
<keyword evidence="1" id="KW-0233">DNA recombination</keyword>
<comment type="similarity">
    <text evidence="1">Belongs to the helicase family.</text>
</comment>
<dbReference type="OrthoDB" id="272985at2759"/>
<dbReference type="GO" id="GO:0016887">
    <property type="term" value="F:ATP hydrolysis activity"/>
    <property type="evidence" value="ECO:0007669"/>
    <property type="project" value="RHEA"/>
</dbReference>
<dbReference type="AlphaFoldDB" id="A0A0L8HHH2"/>
<name>A0A0L8HHH2_OCTBM</name>